<dbReference type="EMBL" id="JAZAVJ010000331">
    <property type="protein sequence ID" value="KAK7398511.1"/>
    <property type="molecule type" value="Genomic_DNA"/>
</dbReference>
<name>A0ABR1GK67_9HYPO</name>
<feature type="compositionally biased region" description="Basic and acidic residues" evidence="1">
    <location>
        <begin position="38"/>
        <end position="47"/>
    </location>
</feature>
<keyword evidence="3" id="KW-1185">Reference proteome</keyword>
<proteinExistence type="predicted"/>
<evidence type="ECO:0000313" key="3">
    <source>
        <dbReference type="Proteomes" id="UP001498476"/>
    </source>
</evidence>
<evidence type="ECO:0000313" key="2">
    <source>
        <dbReference type="EMBL" id="KAK7398511.1"/>
    </source>
</evidence>
<gene>
    <name evidence="2" type="ORF">QQX98_012119</name>
</gene>
<sequence>DVRKEEEDLSNMMAYIETMSAEQYQMMMDMSSSSRKRRDMDEAKSGRDYLNTLRQEAAQKRDAIDRLWLKINELQTREAELKVKGE</sequence>
<feature type="region of interest" description="Disordered" evidence="1">
    <location>
        <begin position="28"/>
        <end position="47"/>
    </location>
</feature>
<reference evidence="2 3" key="1">
    <citation type="journal article" date="2025" name="Microbiol. Resour. Announc.">
        <title>Draft genome sequences for Neonectria magnoliae and Neonectria punicea, canker pathogens of Liriodendron tulipifera and Acer saccharum in West Virginia.</title>
        <authorList>
            <person name="Petronek H.M."/>
            <person name="Kasson M.T."/>
            <person name="Metheny A.M."/>
            <person name="Stauder C.M."/>
            <person name="Lovett B."/>
            <person name="Lynch S.C."/>
            <person name="Garnas J.R."/>
            <person name="Kasson L.R."/>
            <person name="Stajich J.E."/>
        </authorList>
    </citation>
    <scope>NUCLEOTIDE SEQUENCE [LARGE SCALE GENOMIC DNA]</scope>
    <source>
        <strain evidence="2 3">NRRL 64653</strain>
    </source>
</reference>
<feature type="non-terminal residue" evidence="2">
    <location>
        <position position="1"/>
    </location>
</feature>
<evidence type="ECO:0000256" key="1">
    <source>
        <dbReference type="SAM" id="MobiDB-lite"/>
    </source>
</evidence>
<accession>A0ABR1GK67</accession>
<protein>
    <submittedName>
        <fullName evidence="2">Uncharacterized protein</fullName>
    </submittedName>
</protein>
<comment type="caution">
    <text evidence="2">The sequence shown here is derived from an EMBL/GenBank/DDBJ whole genome shotgun (WGS) entry which is preliminary data.</text>
</comment>
<organism evidence="2 3">
    <name type="scientific">Neonectria punicea</name>
    <dbReference type="NCBI Taxonomy" id="979145"/>
    <lineage>
        <taxon>Eukaryota</taxon>
        <taxon>Fungi</taxon>
        <taxon>Dikarya</taxon>
        <taxon>Ascomycota</taxon>
        <taxon>Pezizomycotina</taxon>
        <taxon>Sordariomycetes</taxon>
        <taxon>Hypocreomycetidae</taxon>
        <taxon>Hypocreales</taxon>
        <taxon>Nectriaceae</taxon>
        <taxon>Neonectria</taxon>
    </lineage>
</organism>
<dbReference type="Proteomes" id="UP001498476">
    <property type="component" value="Unassembled WGS sequence"/>
</dbReference>